<accession>A0ACB7XZR3</accession>
<gene>
    <name evidence="1" type="ORF">Vadar_015785</name>
</gene>
<proteinExistence type="predicted"/>
<comment type="caution">
    <text evidence="1">The sequence shown here is derived from an EMBL/GenBank/DDBJ whole genome shotgun (WGS) entry which is preliminary data.</text>
</comment>
<evidence type="ECO:0000313" key="1">
    <source>
        <dbReference type="EMBL" id="KAH7846591.1"/>
    </source>
</evidence>
<evidence type="ECO:0000313" key="2">
    <source>
        <dbReference type="Proteomes" id="UP000828048"/>
    </source>
</evidence>
<organism evidence="1 2">
    <name type="scientific">Vaccinium darrowii</name>
    <dbReference type="NCBI Taxonomy" id="229202"/>
    <lineage>
        <taxon>Eukaryota</taxon>
        <taxon>Viridiplantae</taxon>
        <taxon>Streptophyta</taxon>
        <taxon>Embryophyta</taxon>
        <taxon>Tracheophyta</taxon>
        <taxon>Spermatophyta</taxon>
        <taxon>Magnoliopsida</taxon>
        <taxon>eudicotyledons</taxon>
        <taxon>Gunneridae</taxon>
        <taxon>Pentapetalae</taxon>
        <taxon>asterids</taxon>
        <taxon>Ericales</taxon>
        <taxon>Ericaceae</taxon>
        <taxon>Vaccinioideae</taxon>
        <taxon>Vaccinieae</taxon>
        <taxon>Vaccinium</taxon>
    </lineage>
</organism>
<sequence length="135" mass="15252">MDEKGHQTLPELDQPSANREPIRDDFFTWRFQTRDTSFQQNSGLPPLLHLVTHEIPRRIHTQKVSQDLEAQEAMPELPQSHPLPLPNDVRVHCHPPSSSNVNVSTHGSSTTIAPPKFGKGKHQVAWPLPRPPSEI</sequence>
<dbReference type="Proteomes" id="UP000828048">
    <property type="component" value="Chromosome 5"/>
</dbReference>
<reference evidence="1 2" key="1">
    <citation type="journal article" date="2021" name="Hortic Res">
        <title>High-quality reference genome and annotation aids understanding of berry development for evergreen blueberry (Vaccinium darrowii).</title>
        <authorList>
            <person name="Yu J."/>
            <person name="Hulse-Kemp A.M."/>
            <person name="Babiker E."/>
            <person name="Staton M."/>
        </authorList>
    </citation>
    <scope>NUCLEOTIDE SEQUENCE [LARGE SCALE GENOMIC DNA]</scope>
    <source>
        <strain evidence="2">cv. NJ 8807/NJ 8810</strain>
        <tissue evidence="1">Young leaf</tissue>
    </source>
</reference>
<dbReference type="EMBL" id="CM037155">
    <property type="protein sequence ID" value="KAH7846591.1"/>
    <property type="molecule type" value="Genomic_DNA"/>
</dbReference>
<keyword evidence="2" id="KW-1185">Reference proteome</keyword>
<name>A0ACB7XZR3_9ERIC</name>
<protein>
    <submittedName>
        <fullName evidence="1">Uncharacterized protein</fullName>
    </submittedName>
</protein>